<dbReference type="InterPro" id="IPR025352">
    <property type="entry name" value="DUF4256"/>
</dbReference>
<dbReference type="Pfam" id="PF14066">
    <property type="entry name" value="DUF4256"/>
    <property type="match status" value="1"/>
</dbReference>
<dbReference type="EMBL" id="LR215024">
    <property type="protein sequence ID" value="VEU71059.1"/>
    <property type="molecule type" value="Genomic_DNA"/>
</dbReference>
<reference evidence="1 2" key="1">
    <citation type="submission" date="2019-01" db="EMBL/GenBank/DDBJ databases">
        <authorList>
            <consortium name="Pathogen Informatics"/>
        </authorList>
    </citation>
    <scope>NUCLEOTIDE SEQUENCE [LARGE SCALE GENOMIC DNA]</scope>
    <source>
        <strain evidence="1 2">NCTC10194</strain>
    </source>
</reference>
<proteinExistence type="predicted"/>
<evidence type="ECO:0000313" key="2">
    <source>
        <dbReference type="Proteomes" id="UP000290815"/>
    </source>
</evidence>
<gene>
    <name evidence="1" type="ORF">NCTC10194_00669</name>
</gene>
<dbReference type="Proteomes" id="UP000290815">
    <property type="component" value="Chromosome"/>
</dbReference>
<dbReference type="RefSeq" id="WP_027333421.1">
    <property type="nucleotide sequence ID" value="NZ_LR215024.1"/>
</dbReference>
<dbReference type="AlphaFoldDB" id="A0A449AWH7"/>
<evidence type="ECO:0008006" key="3">
    <source>
        <dbReference type="Google" id="ProtNLM"/>
    </source>
</evidence>
<keyword evidence="2" id="KW-1185">Reference proteome</keyword>
<protein>
    <recommendedName>
        <fullName evidence="3">DUF4256 domain-containing protein</fullName>
    </recommendedName>
</protein>
<organism evidence="1 2">
    <name type="scientific">Mycoplasmopsis glycophila</name>
    <dbReference type="NCBI Taxonomy" id="171285"/>
    <lineage>
        <taxon>Bacteria</taxon>
        <taxon>Bacillati</taxon>
        <taxon>Mycoplasmatota</taxon>
        <taxon>Mycoplasmoidales</taxon>
        <taxon>Metamycoplasmataceae</taxon>
        <taxon>Mycoplasmopsis</taxon>
    </lineage>
</organism>
<evidence type="ECO:0000313" key="1">
    <source>
        <dbReference type="EMBL" id="VEU71059.1"/>
    </source>
</evidence>
<accession>A0A449AWH7</accession>
<sequence length="176" mass="20819">MNKAEFITLLETRILSKQIVELDIWAQIKTQIEQDEKIFETLWKMEEIGGEINLIPFNDHYLFVDTFLKPKKERTSVCYNEHFRLKRKKFQPANSAYEIAQSVGADLLDEFEYEALQNYFELDLTTSVWLKTPFHLLDAGIALFGDRKSSRTFIYHNGPDSYYANRSFRLKKAIYL</sequence>
<dbReference type="KEGG" id="mgly:NCTC10194_00669"/>
<name>A0A449AWH7_9BACT</name>